<evidence type="ECO:0000256" key="1">
    <source>
        <dbReference type="SAM" id="MobiDB-lite"/>
    </source>
</evidence>
<dbReference type="EMBL" id="FZOO01000003">
    <property type="protein sequence ID" value="SNS32758.1"/>
    <property type="molecule type" value="Genomic_DNA"/>
</dbReference>
<reference evidence="3" key="1">
    <citation type="submission" date="2017-06" db="EMBL/GenBank/DDBJ databases">
        <authorList>
            <person name="Varghese N."/>
            <person name="Submissions S."/>
        </authorList>
    </citation>
    <scope>NUCLEOTIDE SEQUENCE [LARGE SCALE GENOMIC DNA]</scope>
    <source>
        <strain evidence="3">DSM 46839</strain>
    </source>
</reference>
<feature type="compositionally biased region" description="Polar residues" evidence="1">
    <location>
        <begin position="39"/>
        <end position="54"/>
    </location>
</feature>
<protein>
    <submittedName>
        <fullName evidence="2">Uncharacterized protein</fullName>
    </submittedName>
</protein>
<keyword evidence="3" id="KW-1185">Reference proteome</keyword>
<feature type="region of interest" description="Disordered" evidence="1">
    <location>
        <begin position="36"/>
        <end position="56"/>
    </location>
</feature>
<dbReference type="RefSeq" id="WP_089305031.1">
    <property type="nucleotide sequence ID" value="NZ_FZOO01000003.1"/>
</dbReference>
<feature type="region of interest" description="Disordered" evidence="1">
    <location>
        <begin position="150"/>
        <end position="172"/>
    </location>
</feature>
<name>A0A239DLM9_9ACTN</name>
<accession>A0A239DLM9</accession>
<dbReference type="AlphaFoldDB" id="A0A239DLM9"/>
<evidence type="ECO:0000313" key="2">
    <source>
        <dbReference type="EMBL" id="SNS32758.1"/>
    </source>
</evidence>
<organism evidence="2 3">
    <name type="scientific">Geodermatophilus pulveris</name>
    <dbReference type="NCBI Taxonomy" id="1564159"/>
    <lineage>
        <taxon>Bacteria</taxon>
        <taxon>Bacillati</taxon>
        <taxon>Actinomycetota</taxon>
        <taxon>Actinomycetes</taxon>
        <taxon>Geodermatophilales</taxon>
        <taxon>Geodermatophilaceae</taxon>
        <taxon>Geodermatophilus</taxon>
    </lineage>
</organism>
<evidence type="ECO:0000313" key="3">
    <source>
        <dbReference type="Proteomes" id="UP000198373"/>
    </source>
</evidence>
<sequence>MTIRWYTDADRLDMRVAAEERRVLRELEDRYSAPAGLWTRQSRPPATARRSVQAQPMDPVEEIHGAEPRRFLRLVYDFEVEVTDPTQAAAYTMDWGRDEAGEPGMMPYSNQNEQMHAAVSQALAAGLVAAGQQAGFKWLGGSLLPRRVGEDGRYSEFPLPSMPVRREDGSID</sequence>
<proteinExistence type="predicted"/>
<gene>
    <name evidence="2" type="ORF">SAMN06893096_103236</name>
</gene>
<dbReference type="Proteomes" id="UP000198373">
    <property type="component" value="Unassembled WGS sequence"/>
</dbReference>